<dbReference type="AlphaFoldDB" id="A0A830GD90"/>
<sequence>MNYRSIGLEDRDRVNHAIGGGFPEGSLVLLEGGTGAGKSALASRVVYGLCEEGSRVALASTEGDVGSYLEQMHSLSYDVLDHLLAGRLRYFHVPLERERALVERFLRPGALWDADVVVADGFGALCRNDPAFAAALGTPAADRAMERVVARLDAPLDAGRVVLLTVDPAALSEAALRPLHAAADVYLSLQTDVVGQDVRKKAVVRRFTGMRRPVDDTIGFSVKQGRGLVIESRTIA</sequence>
<dbReference type="Pfam" id="PF06745">
    <property type="entry name" value="ATPase"/>
    <property type="match status" value="1"/>
</dbReference>
<evidence type="ECO:0000256" key="1">
    <source>
        <dbReference type="ARBA" id="ARBA00022741"/>
    </source>
</evidence>
<reference evidence="4 5" key="1">
    <citation type="journal article" date="2019" name="Int. J. Syst. Evol. Microbiol.">
        <title>The Global Catalogue of Microorganisms (GCM) 10K type strain sequencing project: providing services to taxonomists for standard genome sequencing and annotation.</title>
        <authorList>
            <consortium name="The Broad Institute Genomics Platform"/>
            <consortium name="The Broad Institute Genome Sequencing Center for Infectious Disease"/>
            <person name="Wu L."/>
            <person name="Ma J."/>
        </authorList>
    </citation>
    <scope>NUCLEOTIDE SEQUENCE [LARGE SCALE GENOMIC DNA]</scope>
    <source>
        <strain evidence="4 5">JCM 16331</strain>
    </source>
</reference>
<protein>
    <submittedName>
        <fullName evidence="4">ATPase</fullName>
    </submittedName>
</protein>
<gene>
    <name evidence="4" type="ORF">GCM10009021_22300</name>
</gene>
<dbReference type="Proteomes" id="UP000608850">
    <property type="component" value="Unassembled WGS sequence"/>
</dbReference>
<evidence type="ECO:0000256" key="2">
    <source>
        <dbReference type="ARBA" id="ARBA00022840"/>
    </source>
</evidence>
<name>A0A830GD90_9EURY</name>
<dbReference type="PANTHER" id="PTHR43637">
    <property type="entry name" value="UPF0273 PROTEIN TM_0370"/>
    <property type="match status" value="1"/>
</dbReference>
<evidence type="ECO:0000313" key="4">
    <source>
        <dbReference type="EMBL" id="GGN20690.1"/>
    </source>
</evidence>
<dbReference type="InterPro" id="IPR014774">
    <property type="entry name" value="KaiC-like_dom"/>
</dbReference>
<dbReference type="SUPFAM" id="SSF52540">
    <property type="entry name" value="P-loop containing nucleoside triphosphate hydrolases"/>
    <property type="match status" value="1"/>
</dbReference>
<dbReference type="PANTHER" id="PTHR43637:SF3">
    <property type="entry name" value="FLAGELLA-RELATED PROTEIN H-RELATED"/>
    <property type="match status" value="1"/>
</dbReference>
<feature type="domain" description="KaiC-like" evidence="3">
    <location>
        <begin position="17"/>
        <end position="90"/>
    </location>
</feature>
<accession>A0A830GD90</accession>
<keyword evidence="5" id="KW-1185">Reference proteome</keyword>
<comment type="caution">
    <text evidence="4">The sequence shown here is derived from an EMBL/GenBank/DDBJ whole genome shotgun (WGS) entry which is preliminary data.</text>
</comment>
<dbReference type="InterPro" id="IPR027417">
    <property type="entry name" value="P-loop_NTPase"/>
</dbReference>
<dbReference type="RefSeq" id="WP_188879046.1">
    <property type="nucleotide sequence ID" value="NZ_BMOQ01000006.1"/>
</dbReference>
<proteinExistence type="predicted"/>
<keyword evidence="2" id="KW-0067">ATP-binding</keyword>
<dbReference type="Gene3D" id="3.40.50.300">
    <property type="entry name" value="P-loop containing nucleotide triphosphate hydrolases"/>
    <property type="match status" value="1"/>
</dbReference>
<evidence type="ECO:0000259" key="3">
    <source>
        <dbReference type="Pfam" id="PF06745"/>
    </source>
</evidence>
<evidence type="ECO:0000313" key="5">
    <source>
        <dbReference type="Proteomes" id="UP000608850"/>
    </source>
</evidence>
<dbReference type="OrthoDB" id="63735at2157"/>
<keyword evidence="1" id="KW-0547">Nucleotide-binding</keyword>
<organism evidence="4 5">
    <name type="scientific">Halarchaeum nitratireducens</name>
    <dbReference type="NCBI Taxonomy" id="489913"/>
    <lineage>
        <taxon>Archaea</taxon>
        <taxon>Methanobacteriati</taxon>
        <taxon>Methanobacteriota</taxon>
        <taxon>Stenosarchaea group</taxon>
        <taxon>Halobacteria</taxon>
        <taxon>Halobacteriales</taxon>
        <taxon>Halobacteriaceae</taxon>
    </lineage>
</organism>
<dbReference type="EMBL" id="BMOQ01000006">
    <property type="protein sequence ID" value="GGN20690.1"/>
    <property type="molecule type" value="Genomic_DNA"/>
</dbReference>
<dbReference type="GO" id="GO:0005524">
    <property type="term" value="F:ATP binding"/>
    <property type="evidence" value="ECO:0007669"/>
    <property type="project" value="UniProtKB-KW"/>
</dbReference>